<gene>
    <name evidence="6" type="primary">Necator_chrII.g8649</name>
    <name evidence="6" type="ORF">RB195_020854</name>
</gene>
<feature type="compositionally biased region" description="Basic and acidic residues" evidence="4">
    <location>
        <begin position="197"/>
        <end position="213"/>
    </location>
</feature>
<organism evidence="6 7">
    <name type="scientific">Necator americanus</name>
    <name type="common">Human hookworm</name>
    <dbReference type="NCBI Taxonomy" id="51031"/>
    <lineage>
        <taxon>Eukaryota</taxon>
        <taxon>Metazoa</taxon>
        <taxon>Ecdysozoa</taxon>
        <taxon>Nematoda</taxon>
        <taxon>Chromadorea</taxon>
        <taxon>Rhabditida</taxon>
        <taxon>Rhabditina</taxon>
        <taxon>Rhabditomorpha</taxon>
        <taxon>Strongyloidea</taxon>
        <taxon>Ancylostomatidae</taxon>
        <taxon>Bunostominae</taxon>
        <taxon>Necator</taxon>
    </lineage>
</organism>
<evidence type="ECO:0000313" key="7">
    <source>
        <dbReference type="Proteomes" id="UP001303046"/>
    </source>
</evidence>
<keyword evidence="1" id="KW-0479">Metal-binding</keyword>
<protein>
    <recommendedName>
        <fullName evidence="5">CHHC U11-48K-type domain-containing protein</fullName>
    </recommendedName>
</protein>
<feature type="compositionally biased region" description="Low complexity" evidence="4">
    <location>
        <begin position="83"/>
        <end position="108"/>
    </location>
</feature>
<dbReference type="Pfam" id="PF05253">
    <property type="entry name" value="zf-U11-48K"/>
    <property type="match status" value="1"/>
</dbReference>
<evidence type="ECO:0000313" key="6">
    <source>
        <dbReference type="EMBL" id="KAK6739024.1"/>
    </source>
</evidence>
<dbReference type="PANTHER" id="PTHR21402">
    <property type="entry name" value="GAMETOCYTE SPECIFIC FACTOR 1-RELATED"/>
    <property type="match status" value="1"/>
</dbReference>
<feature type="compositionally biased region" description="Low complexity" evidence="4">
    <location>
        <begin position="184"/>
        <end position="196"/>
    </location>
</feature>
<keyword evidence="3" id="KW-0862">Zinc</keyword>
<dbReference type="PROSITE" id="PS51800">
    <property type="entry name" value="ZF_CHHC_U11_48K"/>
    <property type="match status" value="1"/>
</dbReference>
<evidence type="ECO:0000256" key="2">
    <source>
        <dbReference type="ARBA" id="ARBA00022771"/>
    </source>
</evidence>
<name>A0ABR1CKV4_NECAM</name>
<keyword evidence="7" id="KW-1185">Reference proteome</keyword>
<comment type="caution">
    <text evidence="6">The sequence shown here is derived from an EMBL/GenBank/DDBJ whole genome shotgun (WGS) entry which is preliminary data.</text>
</comment>
<dbReference type="EMBL" id="JAVFWL010000002">
    <property type="protein sequence ID" value="KAK6739024.1"/>
    <property type="molecule type" value="Genomic_DNA"/>
</dbReference>
<proteinExistence type="predicted"/>
<reference evidence="6 7" key="1">
    <citation type="submission" date="2023-08" db="EMBL/GenBank/DDBJ databases">
        <title>A Necator americanus chromosomal reference genome.</title>
        <authorList>
            <person name="Ilik V."/>
            <person name="Petrzelkova K.J."/>
            <person name="Pardy F."/>
            <person name="Fuh T."/>
            <person name="Niatou-Singa F.S."/>
            <person name="Gouil Q."/>
            <person name="Baker L."/>
            <person name="Ritchie M.E."/>
            <person name="Jex A.R."/>
            <person name="Gazzola D."/>
            <person name="Li H."/>
            <person name="Toshio Fujiwara R."/>
            <person name="Zhan B."/>
            <person name="Aroian R.V."/>
            <person name="Pafco B."/>
            <person name="Schwarz E.M."/>
        </authorList>
    </citation>
    <scope>NUCLEOTIDE SEQUENCE [LARGE SCALE GENOMIC DNA]</scope>
    <source>
        <strain evidence="6 7">Aroian</strain>
        <tissue evidence="6">Whole animal</tissue>
    </source>
</reference>
<evidence type="ECO:0000256" key="3">
    <source>
        <dbReference type="ARBA" id="ARBA00022833"/>
    </source>
</evidence>
<dbReference type="InterPro" id="IPR022776">
    <property type="entry name" value="TRM13/UPF0224_CHHC_Znf_dom"/>
</dbReference>
<feature type="region of interest" description="Disordered" evidence="4">
    <location>
        <begin position="82"/>
        <end position="116"/>
    </location>
</feature>
<evidence type="ECO:0000256" key="4">
    <source>
        <dbReference type="SAM" id="MobiDB-lite"/>
    </source>
</evidence>
<dbReference type="PANTHER" id="PTHR21402:SF5">
    <property type="entry name" value="GAMETOCYTE SPECIFIC FACTOR 1"/>
    <property type="match status" value="1"/>
</dbReference>
<sequence>MGDCAALIVCPYSLAHHISPAAFPDHLKSCRTEYLKKNSTNSIKIVRCSIDRRHIVPEVELSFHEKHCGDAYFRKINAELVGPSSSSESYDSDTDSVTSSSDDYSPSDRSLDREGDFLRNHPTHLFMCRVNSRHFVPDVELEFHEKQCEDPLYRQIVAELKTEPVPIKIPSSDSSDSGDESDGDTTSVSSGDTDYSTSKDELLRRILEGPDTD</sequence>
<dbReference type="InterPro" id="IPR051591">
    <property type="entry name" value="UPF0224_FAM112_RNA_Proc"/>
</dbReference>
<evidence type="ECO:0000256" key="1">
    <source>
        <dbReference type="ARBA" id="ARBA00022723"/>
    </source>
</evidence>
<keyword evidence="2" id="KW-0863">Zinc-finger</keyword>
<evidence type="ECO:0000259" key="5">
    <source>
        <dbReference type="PROSITE" id="PS51800"/>
    </source>
</evidence>
<feature type="region of interest" description="Disordered" evidence="4">
    <location>
        <begin position="164"/>
        <end position="213"/>
    </location>
</feature>
<accession>A0ABR1CKV4</accession>
<feature type="domain" description="CHHC U11-48K-type" evidence="5">
    <location>
        <begin position="7"/>
        <end position="34"/>
    </location>
</feature>
<dbReference type="Proteomes" id="UP001303046">
    <property type="component" value="Unassembled WGS sequence"/>
</dbReference>